<keyword evidence="1" id="KW-0732">Signal</keyword>
<dbReference type="SUPFAM" id="SSF49354">
    <property type="entry name" value="PapD-like"/>
    <property type="match status" value="1"/>
</dbReference>
<protein>
    <recommendedName>
        <fullName evidence="4">P pilus assembly protein, chaperone PapD</fullName>
    </recommendedName>
</protein>
<dbReference type="Gene3D" id="2.60.40.10">
    <property type="entry name" value="Immunoglobulins"/>
    <property type="match status" value="1"/>
</dbReference>
<evidence type="ECO:0000313" key="2">
    <source>
        <dbReference type="EMBL" id="SEE89344.1"/>
    </source>
</evidence>
<dbReference type="AlphaFoldDB" id="A0A0J6GEY3"/>
<feature type="chain" id="PRO_5009777255" description="P pilus assembly protein, chaperone PapD" evidence="1">
    <location>
        <begin position="20"/>
        <end position="245"/>
    </location>
</feature>
<name>A0A0J6GEY3_PSEDM</name>
<evidence type="ECO:0000313" key="3">
    <source>
        <dbReference type="Proteomes" id="UP000183613"/>
    </source>
</evidence>
<proteinExistence type="predicted"/>
<dbReference type="OrthoDB" id="7630309at2"/>
<dbReference type="EMBL" id="FNUD01000002">
    <property type="protein sequence ID" value="SEE89344.1"/>
    <property type="molecule type" value="Genomic_DNA"/>
</dbReference>
<dbReference type="InterPro" id="IPR008962">
    <property type="entry name" value="PapD-like_sf"/>
</dbReference>
<dbReference type="RefSeq" id="WP_048358325.1">
    <property type="nucleotide sequence ID" value="NZ_FNUD01000002.1"/>
</dbReference>
<dbReference type="Proteomes" id="UP000183613">
    <property type="component" value="Unassembled WGS sequence"/>
</dbReference>
<dbReference type="InterPro" id="IPR013783">
    <property type="entry name" value="Ig-like_fold"/>
</dbReference>
<evidence type="ECO:0000256" key="1">
    <source>
        <dbReference type="SAM" id="SignalP"/>
    </source>
</evidence>
<sequence length="245" mass="27303">MKHLCSIIGLLLISFNAAAGPNINPGSMHDYMDSDKSTYLKRIFNGGNSTAFIRISILEIIYKADGTSEEVPLKTQAGSVRDGLMASPARLIVPANGTQGSRLLFMGNRDHERYFRVRFVPVVPEKEDEFALSQEQTEGYKKTLSAGVNVLAGYGTIFMVRPKNIRVDTLIDDNKGLYSIKNKGNTVVLVDDFKDCATKELQDCKPVTKNHVLPGRTFSFTKEPGRHYRFNLIEANKQKIIEVKG</sequence>
<reference evidence="2" key="1">
    <citation type="submission" date="2016-10" db="EMBL/GenBank/DDBJ databases">
        <authorList>
            <person name="Varghese N."/>
            <person name="Submissions S."/>
        </authorList>
    </citation>
    <scope>NUCLEOTIDE SEQUENCE [LARGE SCALE GENOMIC DNA]</scope>
    <source>
        <strain evidence="2">LMG 25555</strain>
    </source>
</reference>
<keyword evidence="3" id="KW-1185">Reference proteome</keyword>
<organism evidence="2 3">
    <name type="scientific">Pseudomonas deceptionensis</name>
    <dbReference type="NCBI Taxonomy" id="882211"/>
    <lineage>
        <taxon>Bacteria</taxon>
        <taxon>Pseudomonadati</taxon>
        <taxon>Pseudomonadota</taxon>
        <taxon>Gammaproteobacteria</taxon>
        <taxon>Pseudomonadales</taxon>
        <taxon>Pseudomonadaceae</taxon>
        <taxon>Pseudomonas</taxon>
    </lineage>
</organism>
<accession>A0A0J6GEY3</accession>
<feature type="signal peptide" evidence="1">
    <location>
        <begin position="1"/>
        <end position="19"/>
    </location>
</feature>
<comment type="caution">
    <text evidence="2">The sequence shown here is derived from an EMBL/GenBank/DDBJ whole genome shotgun (WGS) entry which is preliminary data.</text>
</comment>
<evidence type="ECO:0008006" key="4">
    <source>
        <dbReference type="Google" id="ProtNLM"/>
    </source>
</evidence>
<dbReference type="PATRIC" id="fig|882211.3.peg.381"/>
<gene>
    <name evidence="2" type="ORF">SAMN04489800_2679</name>
</gene>